<dbReference type="SUPFAM" id="SSF52788">
    <property type="entry name" value="Phosphotyrosine protein phosphatases I"/>
    <property type="match status" value="1"/>
</dbReference>
<dbReference type="PANTHER" id="PTHR43428">
    <property type="entry name" value="ARSENATE REDUCTASE"/>
    <property type="match status" value="1"/>
</dbReference>
<dbReference type="Gene3D" id="1.10.8.1060">
    <property type="entry name" value="Corynebacterium glutamicum thioredoxin-dependent arsenate reductase, N-terminal domain"/>
    <property type="match status" value="1"/>
</dbReference>
<sequence length="284" mass="30328">MLSALAARPAEHTPLAALAAGIQLSSSEFAASLSALEEVALVFWDAKGAPQLTAEAWIRFGRLLAGTPIAIASLPDRPRPPVAGLERVVRDLSDRFASVLSVETVREYVERSYELLVPRVNADDHLVAMTAQFATSRLDALVAATGLRPAAIPEVLFVCVQNAGRSQIAAAVLRHLAGEGVHVRTAGSKPADVVHPSIVSALAEIGVPFASEFPKPLTDEVVQAADFVVTMGCGDACPVYPGRRYMDWPIADPVGRSEGEVREIRDQIVDRVRNLIQTLASPSR</sequence>
<feature type="domain" description="Phosphotyrosine protein phosphatase I" evidence="2">
    <location>
        <begin position="153"/>
        <end position="278"/>
    </location>
</feature>
<dbReference type="PANTHER" id="PTHR43428:SF1">
    <property type="entry name" value="ARSENATE REDUCTASE"/>
    <property type="match status" value="1"/>
</dbReference>
<evidence type="ECO:0000313" key="4">
    <source>
        <dbReference type="Proteomes" id="UP000545286"/>
    </source>
</evidence>
<dbReference type="InterPro" id="IPR048716">
    <property type="entry name" value="Phosphatase-like_N"/>
</dbReference>
<comment type="caution">
    <text evidence="3">The sequence shown here is derived from an EMBL/GenBank/DDBJ whole genome shotgun (WGS) entry which is preliminary data.</text>
</comment>
<dbReference type="GO" id="GO:0046685">
    <property type="term" value="P:response to arsenic-containing substance"/>
    <property type="evidence" value="ECO:0007669"/>
    <property type="project" value="UniProtKB-KW"/>
</dbReference>
<keyword evidence="4" id="KW-1185">Reference proteome</keyword>
<dbReference type="InterPro" id="IPR023485">
    <property type="entry name" value="Ptyr_pPase"/>
</dbReference>
<protein>
    <submittedName>
        <fullName evidence="3">Protein-tyrosine-phosphatase</fullName>
    </submittedName>
</protein>
<proteinExistence type="predicted"/>
<dbReference type="Gene3D" id="3.40.50.2300">
    <property type="match status" value="1"/>
</dbReference>
<keyword evidence="1" id="KW-0059">Arsenical resistance</keyword>
<name>A0A7W4US28_9MICO</name>
<evidence type="ECO:0000256" key="1">
    <source>
        <dbReference type="ARBA" id="ARBA00022849"/>
    </source>
</evidence>
<dbReference type="Pfam" id="PF01451">
    <property type="entry name" value="LMWPc"/>
    <property type="match status" value="1"/>
</dbReference>
<gene>
    <name evidence="3" type="ORF">FHX72_003759</name>
</gene>
<accession>A0A7W4US28</accession>
<dbReference type="AlphaFoldDB" id="A0A7W4US28"/>
<evidence type="ECO:0000313" key="3">
    <source>
        <dbReference type="EMBL" id="MBB2959590.1"/>
    </source>
</evidence>
<dbReference type="CDD" id="cd16345">
    <property type="entry name" value="LMWP_ArsC"/>
    <property type="match status" value="1"/>
</dbReference>
<organism evidence="3 4">
    <name type="scientific">Pseudoclavibacter helvolus</name>
    <dbReference type="NCBI Taxonomy" id="255205"/>
    <lineage>
        <taxon>Bacteria</taxon>
        <taxon>Bacillati</taxon>
        <taxon>Actinomycetota</taxon>
        <taxon>Actinomycetes</taxon>
        <taxon>Micrococcales</taxon>
        <taxon>Microbacteriaceae</taxon>
        <taxon>Pseudoclavibacter</taxon>
    </lineage>
</organism>
<dbReference type="Pfam" id="PF21234">
    <property type="entry name" value="Phosphatase-like_N"/>
    <property type="match status" value="1"/>
</dbReference>
<dbReference type="SMART" id="SM00226">
    <property type="entry name" value="LMWPc"/>
    <property type="match status" value="1"/>
</dbReference>
<dbReference type="InterPro" id="IPR036196">
    <property type="entry name" value="Ptyr_pPase_sf"/>
</dbReference>
<evidence type="ECO:0000259" key="2">
    <source>
        <dbReference type="SMART" id="SM00226"/>
    </source>
</evidence>
<dbReference type="Proteomes" id="UP000545286">
    <property type="component" value="Unassembled WGS sequence"/>
</dbReference>
<dbReference type="EMBL" id="JACHWJ010000012">
    <property type="protein sequence ID" value="MBB2959590.1"/>
    <property type="molecule type" value="Genomic_DNA"/>
</dbReference>
<reference evidence="3 4" key="1">
    <citation type="submission" date="2020-08" db="EMBL/GenBank/DDBJ databases">
        <title>Sequencing the genomes of 1000 actinobacteria strains.</title>
        <authorList>
            <person name="Klenk H.-P."/>
        </authorList>
    </citation>
    <scope>NUCLEOTIDE SEQUENCE [LARGE SCALE GENOMIC DNA]</scope>
    <source>
        <strain evidence="3 4">DSM 20419</strain>
    </source>
</reference>
<dbReference type="RefSeq" id="WP_221187056.1">
    <property type="nucleotide sequence ID" value="NZ_JACHWJ010000012.1"/>
</dbReference>